<feature type="compositionally biased region" description="Low complexity" evidence="1">
    <location>
        <begin position="59"/>
        <end position="82"/>
    </location>
</feature>
<name>A0A4V3C873_9ACTN</name>
<proteinExistence type="predicted"/>
<dbReference type="AlphaFoldDB" id="A0A4V3C873"/>
<sequence>MAVALVVGQAMLCALIGWLTLGRHRAEPARPPGSAVVDQLAIPPLTSAAPPSSQGAISATALPRPASAAPRRPAPARGTADALPPPAVPATGAPQPINAPPDDPQVAPPSPPPPSPPLPSSPRTRIPLIPVPSVATPTPSTSPEVVQEPVRVGDECRPLGAYGRTSEGDLVRCLRDGRDEPRWKIV</sequence>
<protein>
    <submittedName>
        <fullName evidence="2">Uncharacterized protein</fullName>
    </submittedName>
</protein>
<evidence type="ECO:0000313" key="2">
    <source>
        <dbReference type="EMBL" id="TDO40558.1"/>
    </source>
</evidence>
<evidence type="ECO:0000313" key="3">
    <source>
        <dbReference type="Proteomes" id="UP000294901"/>
    </source>
</evidence>
<accession>A0A4V3C873</accession>
<feature type="compositionally biased region" description="Pro residues" evidence="1">
    <location>
        <begin position="97"/>
        <end position="120"/>
    </location>
</feature>
<feature type="region of interest" description="Disordered" evidence="1">
    <location>
        <begin position="46"/>
        <end position="151"/>
    </location>
</feature>
<gene>
    <name evidence="2" type="ORF">C8E87_4273</name>
</gene>
<reference evidence="2 3" key="1">
    <citation type="submission" date="2019-03" db="EMBL/GenBank/DDBJ databases">
        <title>Sequencing the genomes of 1000 actinobacteria strains.</title>
        <authorList>
            <person name="Klenk H.-P."/>
        </authorList>
    </citation>
    <scope>NUCLEOTIDE SEQUENCE [LARGE SCALE GENOMIC DNA]</scope>
    <source>
        <strain evidence="2 3">DSM 43805</strain>
    </source>
</reference>
<comment type="caution">
    <text evidence="2">The sequence shown here is derived from an EMBL/GenBank/DDBJ whole genome shotgun (WGS) entry which is preliminary data.</text>
</comment>
<evidence type="ECO:0000256" key="1">
    <source>
        <dbReference type="SAM" id="MobiDB-lite"/>
    </source>
</evidence>
<dbReference type="EMBL" id="SNWR01000001">
    <property type="protein sequence ID" value="TDO40558.1"/>
    <property type="molecule type" value="Genomic_DNA"/>
</dbReference>
<feature type="compositionally biased region" description="Low complexity" evidence="1">
    <location>
        <begin position="131"/>
        <end position="146"/>
    </location>
</feature>
<keyword evidence="3" id="KW-1185">Reference proteome</keyword>
<organism evidence="2 3">
    <name type="scientific">Paractinoplanes brasiliensis</name>
    <dbReference type="NCBI Taxonomy" id="52695"/>
    <lineage>
        <taxon>Bacteria</taxon>
        <taxon>Bacillati</taxon>
        <taxon>Actinomycetota</taxon>
        <taxon>Actinomycetes</taxon>
        <taxon>Micromonosporales</taxon>
        <taxon>Micromonosporaceae</taxon>
        <taxon>Paractinoplanes</taxon>
    </lineage>
</organism>
<dbReference type="Proteomes" id="UP000294901">
    <property type="component" value="Unassembled WGS sequence"/>
</dbReference>